<dbReference type="InterPro" id="IPR003439">
    <property type="entry name" value="ABC_transporter-like_ATP-bd"/>
</dbReference>
<evidence type="ECO:0000256" key="5">
    <source>
        <dbReference type="ARBA" id="ARBA00022970"/>
    </source>
</evidence>
<keyword evidence="5" id="KW-0029">Amino-acid transport</keyword>
<keyword evidence="8" id="KW-1185">Reference proteome</keyword>
<evidence type="ECO:0000256" key="2">
    <source>
        <dbReference type="ARBA" id="ARBA00022448"/>
    </source>
</evidence>
<gene>
    <name evidence="7" type="ORF">BXT84_07950</name>
</gene>
<dbReference type="InterPro" id="IPR052156">
    <property type="entry name" value="BCAA_Transport_ATP-bd_LivF"/>
</dbReference>
<dbReference type="GO" id="GO:0005524">
    <property type="term" value="F:ATP binding"/>
    <property type="evidence" value="ECO:0007669"/>
    <property type="project" value="UniProtKB-KW"/>
</dbReference>
<keyword evidence="4 7" id="KW-0067">ATP-binding</keyword>
<evidence type="ECO:0000256" key="3">
    <source>
        <dbReference type="ARBA" id="ARBA00022741"/>
    </source>
</evidence>
<name>A0ABM6RR32_9FIRM</name>
<dbReference type="SUPFAM" id="SSF52540">
    <property type="entry name" value="P-loop containing nucleoside triphosphate hydrolases"/>
    <property type="match status" value="1"/>
</dbReference>
<dbReference type="SMART" id="SM00382">
    <property type="entry name" value="AAA"/>
    <property type="match status" value="1"/>
</dbReference>
<evidence type="ECO:0000259" key="6">
    <source>
        <dbReference type="PROSITE" id="PS50893"/>
    </source>
</evidence>
<dbReference type="CDD" id="cd03224">
    <property type="entry name" value="ABC_TM1139_LivF_branched"/>
    <property type="match status" value="1"/>
</dbReference>
<protein>
    <submittedName>
        <fullName evidence="7">ABC transporter ATP-binding protein</fullName>
    </submittedName>
</protein>
<dbReference type="RefSeq" id="WP_103374736.1">
    <property type="nucleotide sequence ID" value="NZ_CP133983.1"/>
</dbReference>
<dbReference type="InterPro" id="IPR027417">
    <property type="entry name" value="P-loop_NTPase"/>
</dbReference>
<dbReference type="Proteomes" id="UP000325292">
    <property type="component" value="Chromosome"/>
</dbReference>
<sequence length="234" mass="25259">MAILEVAALSGGYGTLQVLSDITFVVDQGQQVVLLGANGAGKTTLLKTVVGLLPAWQGHVKFGGDDVVHWPTSRRVRAGMAFLSEIGVIATLSIEENLKLGAYYLSGSQSRQQLDRIYQQLPLLKARRKQAAGSLSGGQRKILGFAKALMGQPRLILMDEPSSGLAPVMVNELLGLLETYRRTGPAFLIAEQNIKFLQGADHVYVLDNGRVHFDGSPEELDADTHIKAAYFGLT</sequence>
<keyword evidence="2" id="KW-0813">Transport</keyword>
<evidence type="ECO:0000256" key="4">
    <source>
        <dbReference type="ARBA" id="ARBA00022840"/>
    </source>
</evidence>
<dbReference type="PROSITE" id="PS50893">
    <property type="entry name" value="ABC_TRANSPORTER_2"/>
    <property type="match status" value="1"/>
</dbReference>
<comment type="similarity">
    <text evidence="1">Belongs to the ABC transporter superfamily.</text>
</comment>
<evidence type="ECO:0000256" key="1">
    <source>
        <dbReference type="ARBA" id="ARBA00005417"/>
    </source>
</evidence>
<evidence type="ECO:0000313" key="7">
    <source>
        <dbReference type="EMBL" id="AUW93884.1"/>
    </source>
</evidence>
<dbReference type="Pfam" id="PF00005">
    <property type="entry name" value="ABC_tran"/>
    <property type="match status" value="1"/>
</dbReference>
<dbReference type="PANTHER" id="PTHR43820:SF4">
    <property type="entry name" value="HIGH-AFFINITY BRANCHED-CHAIN AMINO ACID TRANSPORT ATP-BINDING PROTEIN LIVF"/>
    <property type="match status" value="1"/>
</dbReference>
<feature type="domain" description="ABC transporter" evidence="6">
    <location>
        <begin position="4"/>
        <end position="233"/>
    </location>
</feature>
<reference evidence="7 8" key="1">
    <citation type="journal article" date="2019" name="Sci. Rep.">
        <title>Sulfobacillus thermotolerans: new insights into resistance and metabolic capacities of acidophilic chemolithotrophs.</title>
        <authorList>
            <person name="Panyushkina A.E."/>
            <person name="Babenko V.V."/>
            <person name="Nikitina A.S."/>
            <person name="Selezneva O.V."/>
            <person name="Tsaplina I.A."/>
            <person name="Letarova M.A."/>
            <person name="Kostryukova E.S."/>
            <person name="Letarov A.V."/>
        </authorList>
    </citation>
    <scope>NUCLEOTIDE SEQUENCE [LARGE SCALE GENOMIC DNA]</scope>
    <source>
        <strain evidence="7 8">Kr1</strain>
    </source>
</reference>
<keyword evidence="3" id="KW-0547">Nucleotide-binding</keyword>
<accession>A0ABM6RR32</accession>
<dbReference type="EMBL" id="CP019454">
    <property type="protein sequence ID" value="AUW93884.1"/>
    <property type="molecule type" value="Genomic_DNA"/>
</dbReference>
<evidence type="ECO:0000313" key="8">
    <source>
        <dbReference type="Proteomes" id="UP000325292"/>
    </source>
</evidence>
<proteinExistence type="inferred from homology"/>
<organism evidence="7 8">
    <name type="scientific">Sulfobacillus thermotolerans</name>
    <dbReference type="NCBI Taxonomy" id="338644"/>
    <lineage>
        <taxon>Bacteria</taxon>
        <taxon>Bacillati</taxon>
        <taxon>Bacillota</taxon>
        <taxon>Clostridia</taxon>
        <taxon>Eubacteriales</taxon>
        <taxon>Clostridiales Family XVII. Incertae Sedis</taxon>
        <taxon>Sulfobacillus</taxon>
    </lineage>
</organism>
<dbReference type="Gene3D" id="3.40.50.300">
    <property type="entry name" value="P-loop containing nucleotide triphosphate hydrolases"/>
    <property type="match status" value="1"/>
</dbReference>
<dbReference type="InterPro" id="IPR003593">
    <property type="entry name" value="AAA+_ATPase"/>
</dbReference>
<dbReference type="PANTHER" id="PTHR43820">
    <property type="entry name" value="HIGH-AFFINITY BRANCHED-CHAIN AMINO ACID TRANSPORT ATP-BINDING PROTEIN LIVF"/>
    <property type="match status" value="1"/>
</dbReference>